<gene>
    <name evidence="2" type="ORF">SGM_5886</name>
</gene>
<sequence length="119" mass="13159">MRYHCGPPESYRSRVLSRARRASGPGTGCPQRPPWHHGPLASPRPRTRNRYRPRRTDLVRAPRGHGAVDCRTRPPRTVRQTDGGQSFLTAPGHPARLRGRRTTPGGRVSDSLGRDPAAG</sequence>
<evidence type="ECO:0000313" key="3">
    <source>
        <dbReference type="Proteomes" id="UP000003022"/>
    </source>
</evidence>
<reference evidence="2 3" key="1">
    <citation type="journal article" date="2011" name="J. Bacteriol.">
        <title>Draft genome sequence of the marine bacterium Streptomyces griseoaurantiacus M045, which produces novel manumycin-type antibiotics with a pABA core component.</title>
        <authorList>
            <person name="Li F."/>
            <person name="Jiang P."/>
            <person name="Zheng H."/>
            <person name="Wang S."/>
            <person name="Zhao G."/>
            <person name="Qin S."/>
            <person name="Liu Z."/>
        </authorList>
    </citation>
    <scope>NUCLEOTIDE SEQUENCE [LARGE SCALE GENOMIC DNA]</scope>
    <source>
        <strain evidence="2 3">M045</strain>
    </source>
</reference>
<dbReference type="EMBL" id="AEYX01000045">
    <property type="protein sequence ID" value="EGG43545.1"/>
    <property type="molecule type" value="Genomic_DNA"/>
</dbReference>
<feature type="compositionally biased region" description="Polar residues" evidence="1">
    <location>
        <begin position="78"/>
        <end position="88"/>
    </location>
</feature>
<comment type="caution">
    <text evidence="2">The sequence shown here is derived from an EMBL/GenBank/DDBJ whole genome shotgun (WGS) entry which is preliminary data.</text>
</comment>
<feature type="region of interest" description="Disordered" evidence="1">
    <location>
        <begin position="17"/>
        <end position="119"/>
    </location>
</feature>
<protein>
    <submittedName>
        <fullName evidence="2">Uncharacterized protein</fullName>
    </submittedName>
</protein>
<name>F3NRX2_9ACTN</name>
<proteinExistence type="predicted"/>
<dbReference type="Proteomes" id="UP000003022">
    <property type="component" value="Unassembled WGS sequence"/>
</dbReference>
<organism evidence="2 3">
    <name type="scientific">Streptomyces griseoaurantiacus M045</name>
    <dbReference type="NCBI Taxonomy" id="996637"/>
    <lineage>
        <taxon>Bacteria</taxon>
        <taxon>Bacillati</taxon>
        <taxon>Actinomycetota</taxon>
        <taxon>Actinomycetes</taxon>
        <taxon>Kitasatosporales</taxon>
        <taxon>Streptomycetaceae</taxon>
        <taxon>Streptomyces</taxon>
        <taxon>Streptomyces aurantiacus group</taxon>
    </lineage>
</organism>
<keyword evidence="3" id="KW-1185">Reference proteome</keyword>
<feature type="compositionally biased region" description="Basic and acidic residues" evidence="1">
    <location>
        <begin position="54"/>
        <end position="72"/>
    </location>
</feature>
<dbReference type="AlphaFoldDB" id="F3NRX2"/>
<accession>F3NRX2</accession>
<evidence type="ECO:0000313" key="2">
    <source>
        <dbReference type="EMBL" id="EGG43545.1"/>
    </source>
</evidence>
<evidence type="ECO:0000256" key="1">
    <source>
        <dbReference type="SAM" id="MobiDB-lite"/>
    </source>
</evidence>
<dbReference type="STRING" id="996637.SGM_5886"/>